<accession>A0ABU9U923</accession>
<dbReference type="SUPFAM" id="SSF51161">
    <property type="entry name" value="Trimeric LpxA-like enzymes"/>
    <property type="match status" value="1"/>
</dbReference>
<evidence type="ECO:0000313" key="4">
    <source>
        <dbReference type="Proteomes" id="UP001466331"/>
    </source>
</evidence>
<dbReference type="Pfam" id="PF16314">
    <property type="entry name" value="DUF4954"/>
    <property type="match status" value="1"/>
</dbReference>
<protein>
    <submittedName>
        <fullName evidence="3">DUF4954 family protein</fullName>
    </submittedName>
</protein>
<evidence type="ECO:0000256" key="1">
    <source>
        <dbReference type="SAM" id="Coils"/>
    </source>
</evidence>
<keyword evidence="4" id="KW-1185">Reference proteome</keyword>
<dbReference type="Proteomes" id="UP001466331">
    <property type="component" value="Unassembled WGS sequence"/>
</dbReference>
<feature type="domain" description="DUF4954" evidence="2">
    <location>
        <begin position="32"/>
        <end position="394"/>
    </location>
</feature>
<evidence type="ECO:0000259" key="2">
    <source>
        <dbReference type="Pfam" id="PF16314"/>
    </source>
</evidence>
<gene>
    <name evidence="3" type="ORF">WKV44_01285</name>
</gene>
<reference evidence="3 4" key="1">
    <citation type="submission" date="2024-03" db="EMBL/GenBank/DDBJ databases">
        <title>Ignisphaera cupida sp. nov., a hyperthermophilic hydrolytic archaeon from a hot spring of Kamchatka, and proposal of Ignisphaeraceae fam. nov.</title>
        <authorList>
            <person name="Podosokorskaya O.A."/>
            <person name="Elcheninov A.G."/>
            <person name="Maltseva A.I."/>
            <person name="Zayulina K.S."/>
            <person name="Novikov A."/>
            <person name="Merkel A.Y."/>
        </authorList>
    </citation>
    <scope>NUCLEOTIDE SEQUENCE [LARGE SCALE GENOMIC DNA]</scope>
    <source>
        <strain evidence="3 4">38H-sp</strain>
    </source>
</reference>
<name>A0ABU9U923_9SPIR</name>
<comment type="caution">
    <text evidence="3">The sequence shown here is derived from an EMBL/GenBank/DDBJ whole genome shotgun (WGS) entry which is preliminary data.</text>
</comment>
<dbReference type="InterPro" id="IPR011004">
    <property type="entry name" value="Trimer_LpxA-like_sf"/>
</dbReference>
<dbReference type="InterPro" id="IPR032533">
    <property type="entry name" value="DUF4954"/>
</dbReference>
<dbReference type="RefSeq" id="WP_420068622.1">
    <property type="nucleotide sequence ID" value="NZ_JBCHKQ010000001.1"/>
</dbReference>
<proteinExistence type="predicted"/>
<dbReference type="EMBL" id="JBCHKQ010000001">
    <property type="protein sequence ID" value="MEM5947171.1"/>
    <property type="molecule type" value="Genomic_DNA"/>
</dbReference>
<sequence length="600" mass="68278">MKETIIQALRRETALEKEINMLKEKIKNIKSRALSKEEINILEKQGNISSDWSKIRVAEDFNPKCIFYSFFIGDCYISKIEKQDIYSYPSGIYHSTIKESIILDTCSINRCAMLDNFIIDKNALLIEVTGSNKNQFTPGIGPKISCGIETGGREINLSVFITPEIAEVFTSRPLDKKTIEEEKKRIEEYRSLAGMTKTYIGKNCILQNAKDLEECWIGDNSKITSSIIRKSTIISSLDSPVNISHNSYIENSIIQYGAEIKRGAIVRSSLIMETSGAEDHGKIDSCIIFPNTHIAKGEVTASLIGPFVGMHHQSLLIAAYWPEGKGNVAYGANVGSNHTSRQPDQEIWPGEGMFFGLGCVVKFPANFRNAPYSTIASGITTLPQKMEFPFSLIVQPLSPIEDVPPAFNQIIPAWALTSNLYGIFRNQEKFRTRNRAKYYSPVYEIFRPKIIKLMHTALKRLQNPPEISNIYKSGDIRGLGKNVLLEADRLRAIDAYRFFINYGLLRIILGIVKTKETESWKKEIADITEEYDLTSQPRPILIQKYMEMLPIIRESITKSRKKDFIRGRRVIDDYDLTHQEEDAFFKAIEKRFKEEEEALL</sequence>
<evidence type="ECO:0000313" key="3">
    <source>
        <dbReference type="EMBL" id="MEM5947171.1"/>
    </source>
</evidence>
<organism evidence="3 4">
    <name type="scientific">Rarispira pelagica</name>
    <dbReference type="NCBI Taxonomy" id="3141764"/>
    <lineage>
        <taxon>Bacteria</taxon>
        <taxon>Pseudomonadati</taxon>
        <taxon>Spirochaetota</taxon>
        <taxon>Spirochaetia</taxon>
        <taxon>Winmispirales</taxon>
        <taxon>Winmispiraceae</taxon>
        <taxon>Rarispira</taxon>
    </lineage>
</organism>
<keyword evidence="1" id="KW-0175">Coiled coil</keyword>
<feature type="coiled-coil region" evidence="1">
    <location>
        <begin position="5"/>
        <end position="32"/>
    </location>
</feature>
<dbReference type="Gene3D" id="2.160.10.10">
    <property type="entry name" value="Hexapeptide repeat proteins"/>
    <property type="match status" value="1"/>
</dbReference>